<feature type="compositionally biased region" description="Polar residues" evidence="3">
    <location>
        <begin position="120"/>
        <end position="134"/>
    </location>
</feature>
<reference evidence="4 5" key="1">
    <citation type="journal article" date="2014" name="Appl. Environ. Microbiol.">
        <title>Elucidation of insertion elements encoded on plasmids and in vitro construction of shuttle vectors from the toxic cyanobacterium Planktothrix.</title>
        <authorList>
            <person name="Christiansen G."/>
            <person name="Goesmann A."/>
            <person name="Kurmayer R."/>
        </authorList>
    </citation>
    <scope>NUCLEOTIDE SEQUENCE [LARGE SCALE GENOMIC DNA]</scope>
    <source>
        <strain evidence="4 5">NIVA-CYA 126/8</strain>
    </source>
</reference>
<dbReference type="Proteomes" id="UP000027395">
    <property type="component" value="Chromosome"/>
</dbReference>
<evidence type="ECO:0000256" key="1">
    <source>
        <dbReference type="ARBA" id="ARBA00023125"/>
    </source>
</evidence>
<dbReference type="InterPro" id="IPR000424">
    <property type="entry name" value="Primosome_PriB/ssb"/>
</dbReference>
<name>A0A073CLS9_PLAA1</name>
<feature type="compositionally biased region" description="Low complexity" evidence="3">
    <location>
        <begin position="140"/>
        <end position="150"/>
    </location>
</feature>
<protein>
    <submittedName>
        <fullName evidence="4">Ssb</fullName>
    </submittedName>
</protein>
<dbReference type="EMBL" id="CM002803">
    <property type="protein sequence ID" value="KEI68683.1"/>
    <property type="molecule type" value="Genomic_DNA"/>
</dbReference>
<dbReference type="PATRIC" id="fig|388467.6.peg.3901"/>
<dbReference type="eggNOG" id="COG0629">
    <property type="taxonomic scope" value="Bacteria"/>
</dbReference>
<sequence length="217" mass="24745">MRENTPTANKFIDQKMNSIILMAEIIQDPQLRYTPDNQIALTEMLVQFPGLRDVDPPATLKVIAWGNFAQEVHEKYHQGDQIIIEGRLGMNTIERQEGFKEKRAELTAQRIYPAQMDLSRPTQTFDPATPTQNKVVPLGSRRASTSASTTDEPQESRRPPTNSAPPRTTAPDEPDNPDYDPIPFMRPVPFQTIKMGLTDFWELEMNCPRVGFESRKF</sequence>
<dbReference type="SUPFAM" id="SSF50249">
    <property type="entry name" value="Nucleic acid-binding proteins"/>
    <property type="match status" value="1"/>
</dbReference>
<dbReference type="Gene3D" id="2.40.50.140">
    <property type="entry name" value="Nucleic acid-binding proteins"/>
    <property type="match status" value="1"/>
</dbReference>
<dbReference type="GO" id="GO:0003697">
    <property type="term" value="F:single-stranded DNA binding"/>
    <property type="evidence" value="ECO:0007669"/>
    <property type="project" value="InterPro"/>
</dbReference>
<accession>A0A073CLS9</accession>
<dbReference type="STRING" id="388467.A19Y_3960"/>
<dbReference type="AlphaFoldDB" id="A0A073CLS9"/>
<feature type="region of interest" description="Disordered" evidence="3">
    <location>
        <begin position="112"/>
        <end position="185"/>
    </location>
</feature>
<dbReference type="InterPro" id="IPR012340">
    <property type="entry name" value="NA-bd_OB-fold"/>
</dbReference>
<keyword evidence="5" id="KW-1185">Reference proteome</keyword>
<dbReference type="PROSITE" id="PS50935">
    <property type="entry name" value="SSB"/>
    <property type="match status" value="1"/>
</dbReference>
<dbReference type="HOGENOM" id="CLU_109737_0_0_3"/>
<organism evidence="4 5">
    <name type="scientific">Planktothrix agardhii (strain NIVA-CYA 126/8)</name>
    <dbReference type="NCBI Taxonomy" id="388467"/>
    <lineage>
        <taxon>Bacteria</taxon>
        <taxon>Bacillati</taxon>
        <taxon>Cyanobacteriota</taxon>
        <taxon>Cyanophyceae</taxon>
        <taxon>Oscillatoriophycideae</taxon>
        <taxon>Oscillatoriales</taxon>
        <taxon>Microcoleaceae</taxon>
        <taxon>Planktothrix</taxon>
    </lineage>
</organism>
<proteinExistence type="predicted"/>
<evidence type="ECO:0000256" key="2">
    <source>
        <dbReference type="PROSITE-ProRule" id="PRU00252"/>
    </source>
</evidence>
<dbReference type="Pfam" id="PF00436">
    <property type="entry name" value="SSB"/>
    <property type="match status" value="1"/>
</dbReference>
<gene>
    <name evidence="4" type="primary">ssb</name>
    <name evidence="4" type="ORF">A19Y_3960</name>
</gene>
<evidence type="ECO:0000313" key="4">
    <source>
        <dbReference type="EMBL" id="KEI68683.1"/>
    </source>
</evidence>
<evidence type="ECO:0000256" key="3">
    <source>
        <dbReference type="SAM" id="MobiDB-lite"/>
    </source>
</evidence>
<evidence type="ECO:0000313" key="5">
    <source>
        <dbReference type="Proteomes" id="UP000027395"/>
    </source>
</evidence>
<keyword evidence="1 2" id="KW-0238">DNA-binding</keyword>
<dbReference type="CDD" id="cd04496">
    <property type="entry name" value="SSB_OBF"/>
    <property type="match status" value="1"/>
</dbReference>